<feature type="signal peptide" evidence="2">
    <location>
        <begin position="1"/>
        <end position="20"/>
    </location>
</feature>
<feature type="region of interest" description="Disordered" evidence="1">
    <location>
        <begin position="445"/>
        <end position="466"/>
    </location>
</feature>
<gene>
    <name evidence="3" type="ORF">SAMN05444169_0729</name>
</gene>
<evidence type="ECO:0000256" key="2">
    <source>
        <dbReference type="SAM" id="SignalP"/>
    </source>
</evidence>
<dbReference type="AlphaFoldDB" id="A0A1M5HC76"/>
<evidence type="ECO:0000313" key="4">
    <source>
        <dbReference type="Proteomes" id="UP000190675"/>
    </source>
</evidence>
<dbReference type="EMBL" id="LT670818">
    <property type="protein sequence ID" value="SHG13534.1"/>
    <property type="molecule type" value="Genomic_DNA"/>
</dbReference>
<feature type="compositionally biased region" description="Polar residues" evidence="1">
    <location>
        <begin position="452"/>
        <end position="462"/>
    </location>
</feature>
<dbReference type="Proteomes" id="UP000190675">
    <property type="component" value="Chromosome I"/>
</dbReference>
<evidence type="ECO:0000313" key="3">
    <source>
        <dbReference type="EMBL" id="SHG13534.1"/>
    </source>
</evidence>
<evidence type="ECO:0000256" key="1">
    <source>
        <dbReference type="SAM" id="MobiDB-lite"/>
    </source>
</evidence>
<accession>A0A1M5HC76</accession>
<proteinExistence type="predicted"/>
<reference evidence="3 4" key="1">
    <citation type="submission" date="2016-11" db="EMBL/GenBank/DDBJ databases">
        <authorList>
            <person name="Jaros S."/>
            <person name="Januszkiewicz K."/>
            <person name="Wedrychowicz H."/>
        </authorList>
    </citation>
    <scope>NUCLEOTIDE SEQUENCE [LARGE SCALE GENOMIC DNA]</scope>
    <source>
        <strain evidence="3 4">GAS242</strain>
    </source>
</reference>
<sequence length="518" mass="56716">MRFLVTFYVLLASFLPARHAQSAALERGTAIIDPLALRDLDRGRFGLGRVMLPGRSADEPLSNSQLFALPSMEPVRKALDAEFDKYIARHKAGLANETIGVGDSFDFQLFDRALLFSPTTRFVLAGIVNRMDRAYVHEADCGEIRLIYRLTRTDIQETAGEGAVSPRLPMTLNVVLKAKGDAAIDASGKPLACADIARRWLAAGELPLTGAALAEKLTAKDGPLDLIGPADITHIETNLQIAHAPKSHLRDFRTDYLMKVFDYDARSKTFTEAPMENQIDRERVMADARLGGEFKAWLLDPSHFAELDRGTIVIPEKFLATVAIAPTPVGFSASDLQPAFGLLQGDVAGSEPLFKEKDVVAALKKVAERGITLHNVRSVEGFERRLNDISCAGCHQTRGIGGFHFPGVDWMAAKPDNSIVVPASPHFFGDQIRRRNILTTLRDGKQPDYSRGFSSRPQTRGSSELAGTEYDDGWGAHCYVQHANAADNDRSFKSWTCAEGLICQPAGAASRMGMCFIK</sequence>
<name>A0A1M5HC76_9BRAD</name>
<protein>
    <recommendedName>
        <fullName evidence="5">Cytochrome c domain-containing protein</fullName>
    </recommendedName>
</protein>
<keyword evidence="2" id="KW-0732">Signal</keyword>
<feature type="chain" id="PRO_5012815948" description="Cytochrome c domain-containing protein" evidence="2">
    <location>
        <begin position="21"/>
        <end position="518"/>
    </location>
</feature>
<organism evidence="3 4">
    <name type="scientific">Bradyrhizobium erythrophlei</name>
    <dbReference type="NCBI Taxonomy" id="1437360"/>
    <lineage>
        <taxon>Bacteria</taxon>
        <taxon>Pseudomonadati</taxon>
        <taxon>Pseudomonadota</taxon>
        <taxon>Alphaproteobacteria</taxon>
        <taxon>Hyphomicrobiales</taxon>
        <taxon>Nitrobacteraceae</taxon>
        <taxon>Bradyrhizobium</taxon>
    </lineage>
</organism>
<dbReference type="RefSeq" id="WP_172899810.1">
    <property type="nucleotide sequence ID" value="NZ_LT670818.1"/>
</dbReference>
<evidence type="ECO:0008006" key="5">
    <source>
        <dbReference type="Google" id="ProtNLM"/>
    </source>
</evidence>